<proteinExistence type="predicted"/>
<evidence type="ECO:0000313" key="2">
    <source>
        <dbReference type="Proteomes" id="UP000532273"/>
    </source>
</evidence>
<dbReference type="Proteomes" id="UP000532273">
    <property type="component" value="Unassembled WGS sequence"/>
</dbReference>
<sequence length="38" mass="4427">MELERWVVESREMGEVKEMEHVKQIMGDGMTKGNMEDG</sequence>
<organism evidence="1 2">
    <name type="scientific">Pedobacter zeae</name>
    <dbReference type="NCBI Taxonomy" id="1737356"/>
    <lineage>
        <taxon>Bacteria</taxon>
        <taxon>Pseudomonadati</taxon>
        <taxon>Bacteroidota</taxon>
        <taxon>Sphingobacteriia</taxon>
        <taxon>Sphingobacteriales</taxon>
        <taxon>Sphingobacteriaceae</taxon>
        <taxon>Pedobacter</taxon>
    </lineage>
</organism>
<dbReference type="AlphaFoldDB" id="A0A7W6KAK5"/>
<evidence type="ECO:0000313" key="1">
    <source>
        <dbReference type="EMBL" id="MBB4108251.1"/>
    </source>
</evidence>
<accession>A0A7W6KAK5</accession>
<gene>
    <name evidence="1" type="ORF">GGQ60_002232</name>
</gene>
<dbReference type="EMBL" id="JACIEF010000002">
    <property type="protein sequence ID" value="MBB4108251.1"/>
    <property type="molecule type" value="Genomic_DNA"/>
</dbReference>
<protein>
    <submittedName>
        <fullName evidence="1">Uncharacterized protein</fullName>
    </submittedName>
</protein>
<reference evidence="1 2" key="1">
    <citation type="submission" date="2020-08" db="EMBL/GenBank/DDBJ databases">
        <title>Genomic Encyclopedia of Type Strains, Phase IV (KMG-IV): sequencing the most valuable type-strain genomes for metagenomic binning, comparative biology and taxonomic classification.</title>
        <authorList>
            <person name="Goeker M."/>
        </authorList>
    </citation>
    <scope>NUCLEOTIDE SEQUENCE [LARGE SCALE GENOMIC DNA]</scope>
    <source>
        <strain evidence="1 2">DSM 100774</strain>
    </source>
</reference>
<comment type="caution">
    <text evidence="1">The sequence shown here is derived from an EMBL/GenBank/DDBJ whole genome shotgun (WGS) entry which is preliminary data.</text>
</comment>
<name>A0A7W6KAK5_9SPHI</name>